<dbReference type="RefSeq" id="WP_008316404.1">
    <property type="nucleotide sequence ID" value="NZ_KB372783.1"/>
</dbReference>
<evidence type="ECO:0000313" key="8">
    <source>
        <dbReference type="EMBL" id="ELV07435.1"/>
    </source>
</evidence>
<evidence type="ECO:0000313" key="9">
    <source>
        <dbReference type="Proteomes" id="UP000011617"/>
    </source>
</evidence>
<name>L8XXE5_9GAMM</name>
<sequence>MNELVTQYVLYLQYIGIAIVMTVVFGFIYLKLTPLKEIKLIKEGNIACAISFGGALIGFCLTITSSMSTTLTLVGFLIWSLLAAIIQLLVYFVATRIVKNASIKLANNNIAVGILFSAFSISIGLINAAALS</sequence>
<keyword evidence="4 7" id="KW-0812">Transmembrane</keyword>
<accession>L8XXE5</accession>
<evidence type="ECO:0000256" key="7">
    <source>
        <dbReference type="SAM" id="Phobius"/>
    </source>
</evidence>
<evidence type="ECO:0000256" key="1">
    <source>
        <dbReference type="ARBA" id="ARBA00004651"/>
    </source>
</evidence>
<reference evidence="8 9" key="1">
    <citation type="journal article" date="2013" name="Genome Announc.">
        <title>Complete Genome Sequence of Wohlfahrtiimonas chitiniclastica Strain SH04, Isolated from Chrysomya megacephala Collected from Pudong International Airport in China.</title>
        <authorList>
            <person name="Cao X.M."/>
            <person name="Chen T."/>
            <person name="Xu L.Z."/>
            <person name="Yao L.S."/>
            <person name="Qi J."/>
            <person name="Zhang X.L."/>
            <person name="Yan Q.L."/>
            <person name="Deng Y.H."/>
            <person name="Guo T.Y."/>
            <person name="Wang J."/>
            <person name="Hu K.X."/>
            <person name="Xu B.L."/>
        </authorList>
    </citation>
    <scope>NUCLEOTIDE SEQUENCE [LARGE SCALE GENOMIC DNA]</scope>
    <source>
        <strain evidence="8 9">SH04</strain>
    </source>
</reference>
<dbReference type="GO" id="GO:0005886">
    <property type="term" value="C:plasma membrane"/>
    <property type="evidence" value="ECO:0007669"/>
    <property type="project" value="UniProtKB-SubCell"/>
</dbReference>
<keyword evidence="3" id="KW-1003">Cell membrane</keyword>
<evidence type="ECO:0000256" key="3">
    <source>
        <dbReference type="ARBA" id="ARBA00022475"/>
    </source>
</evidence>
<dbReference type="Proteomes" id="UP000011617">
    <property type="component" value="Unassembled WGS sequence"/>
</dbReference>
<feature type="transmembrane region" description="Helical" evidence="7">
    <location>
        <begin position="110"/>
        <end position="131"/>
    </location>
</feature>
<protein>
    <submittedName>
        <fullName evidence="8">Inner membrane protein YjfL</fullName>
    </submittedName>
</protein>
<dbReference type="OrthoDB" id="5573330at2"/>
<dbReference type="Pfam" id="PF03994">
    <property type="entry name" value="DUF350"/>
    <property type="match status" value="1"/>
</dbReference>
<evidence type="ECO:0000256" key="5">
    <source>
        <dbReference type="ARBA" id="ARBA00022989"/>
    </source>
</evidence>
<dbReference type="InterPro" id="IPR007140">
    <property type="entry name" value="DUF350"/>
</dbReference>
<keyword evidence="9" id="KW-1185">Reference proteome</keyword>
<evidence type="ECO:0000256" key="4">
    <source>
        <dbReference type="ARBA" id="ARBA00022692"/>
    </source>
</evidence>
<dbReference type="PANTHER" id="PTHR40043:SF1">
    <property type="entry name" value="UPF0719 INNER MEMBRANE PROTEIN YJFL"/>
    <property type="match status" value="1"/>
</dbReference>
<gene>
    <name evidence="8" type="ORF">F387_01550</name>
</gene>
<dbReference type="PANTHER" id="PTHR40043">
    <property type="entry name" value="UPF0719 INNER MEMBRANE PROTEIN YJFL"/>
    <property type="match status" value="1"/>
</dbReference>
<evidence type="ECO:0000256" key="2">
    <source>
        <dbReference type="ARBA" id="ARBA00005779"/>
    </source>
</evidence>
<keyword evidence="6 7" id="KW-0472">Membrane</keyword>
<feature type="transmembrane region" description="Helical" evidence="7">
    <location>
        <begin position="76"/>
        <end position="98"/>
    </location>
</feature>
<dbReference type="AlphaFoldDB" id="L8XXE5"/>
<dbReference type="PATRIC" id="fig|1261130.3.peg.1583"/>
<comment type="caution">
    <text evidence="8">The sequence shown here is derived from an EMBL/GenBank/DDBJ whole genome shotgun (WGS) entry which is preliminary data.</text>
</comment>
<keyword evidence="5 7" id="KW-1133">Transmembrane helix</keyword>
<feature type="transmembrane region" description="Helical" evidence="7">
    <location>
        <begin position="12"/>
        <end position="32"/>
    </location>
</feature>
<dbReference type="HOGENOM" id="CLU_122820_0_0_6"/>
<feature type="transmembrane region" description="Helical" evidence="7">
    <location>
        <begin position="44"/>
        <end position="64"/>
    </location>
</feature>
<dbReference type="EMBL" id="AOBV01000010">
    <property type="protein sequence ID" value="ELV07435.1"/>
    <property type="molecule type" value="Genomic_DNA"/>
</dbReference>
<proteinExistence type="inferred from homology"/>
<evidence type="ECO:0000256" key="6">
    <source>
        <dbReference type="ARBA" id="ARBA00023136"/>
    </source>
</evidence>
<organism evidence="8 9">
    <name type="scientific">Wohlfahrtiimonas chitiniclastica SH04</name>
    <dbReference type="NCBI Taxonomy" id="1261130"/>
    <lineage>
        <taxon>Bacteria</taxon>
        <taxon>Pseudomonadati</taxon>
        <taxon>Pseudomonadota</taxon>
        <taxon>Gammaproteobacteria</taxon>
        <taxon>Cardiobacteriales</taxon>
        <taxon>Ignatzschineriaceae</taxon>
        <taxon>Wohlfahrtiimonas</taxon>
    </lineage>
</organism>
<comment type="similarity">
    <text evidence="2">Belongs to the UPF0719 family.</text>
</comment>
<comment type="subcellular location">
    <subcellularLocation>
        <location evidence="1">Cell membrane</location>
        <topology evidence="1">Multi-pass membrane protein</topology>
    </subcellularLocation>
</comment>